<dbReference type="Gene3D" id="3.40.50.1240">
    <property type="entry name" value="Phosphoglycerate mutase-like"/>
    <property type="match status" value="1"/>
</dbReference>
<dbReference type="Proteomes" id="UP000559256">
    <property type="component" value="Unassembled WGS sequence"/>
</dbReference>
<organism evidence="3 4">
    <name type="scientific">Tetrapyrgos nigripes</name>
    <dbReference type="NCBI Taxonomy" id="182062"/>
    <lineage>
        <taxon>Eukaryota</taxon>
        <taxon>Fungi</taxon>
        <taxon>Dikarya</taxon>
        <taxon>Basidiomycota</taxon>
        <taxon>Agaricomycotina</taxon>
        <taxon>Agaricomycetes</taxon>
        <taxon>Agaricomycetidae</taxon>
        <taxon>Agaricales</taxon>
        <taxon>Marasmiineae</taxon>
        <taxon>Marasmiaceae</taxon>
        <taxon>Tetrapyrgos</taxon>
    </lineage>
</organism>
<evidence type="ECO:0000256" key="1">
    <source>
        <dbReference type="ARBA" id="ARBA00022801"/>
    </source>
</evidence>
<dbReference type="CDD" id="cd07067">
    <property type="entry name" value="HP_PGM_like"/>
    <property type="match status" value="1"/>
</dbReference>
<dbReference type="PANTHER" id="PTHR46517:SF1">
    <property type="entry name" value="FRUCTOSE-2,6-BISPHOSPHATASE TIGAR"/>
    <property type="match status" value="1"/>
</dbReference>
<dbReference type="SUPFAM" id="SSF53254">
    <property type="entry name" value="Phosphoglycerate mutase-like"/>
    <property type="match status" value="1"/>
</dbReference>
<sequence>MARLFVQAIYPYLIFNEVGKAQAKQVAEALADVNFGVAYSSDLMRAAETAETIMEKHKGTQLIKTKDLRERCLGKLEGKRLSARRNITGVDETAESVEAFTRRTMAWWDTQIVNGLVRKLDQPTKDPLQVLLVSHGGFISGLVKMLINSGRVQPSNEPIANWTCYNVSITTIELEQTGNGRLLKYSDISHLDSSRLVQANADTFVA</sequence>
<evidence type="ECO:0000313" key="4">
    <source>
        <dbReference type="Proteomes" id="UP000559256"/>
    </source>
</evidence>
<dbReference type="InterPro" id="IPR029033">
    <property type="entry name" value="His_PPase_superfam"/>
</dbReference>
<dbReference type="AlphaFoldDB" id="A0A8H5LXX3"/>
<name>A0A8H5LXX3_9AGAR</name>
<dbReference type="PANTHER" id="PTHR46517">
    <property type="entry name" value="FRUCTOSE-2,6-BISPHOSPHATASE TIGAR"/>
    <property type="match status" value="1"/>
</dbReference>
<evidence type="ECO:0000313" key="3">
    <source>
        <dbReference type="EMBL" id="KAF5373642.1"/>
    </source>
</evidence>
<keyword evidence="4" id="KW-1185">Reference proteome</keyword>
<dbReference type="GO" id="GO:0005829">
    <property type="term" value="C:cytosol"/>
    <property type="evidence" value="ECO:0007669"/>
    <property type="project" value="TreeGrafter"/>
</dbReference>
<accession>A0A8H5LXX3</accession>
<dbReference type="InterPro" id="IPR013078">
    <property type="entry name" value="His_Pase_superF_clade-1"/>
</dbReference>
<evidence type="ECO:0008006" key="5">
    <source>
        <dbReference type="Google" id="ProtNLM"/>
    </source>
</evidence>
<dbReference type="Pfam" id="PF00300">
    <property type="entry name" value="His_Phos_1"/>
    <property type="match status" value="1"/>
</dbReference>
<protein>
    <recommendedName>
        <fullName evidence="5">Phosphoglycerate mutase</fullName>
    </recommendedName>
</protein>
<comment type="caution">
    <text evidence="3">The sequence shown here is derived from an EMBL/GenBank/DDBJ whole genome shotgun (WGS) entry which is preliminary data.</text>
</comment>
<dbReference type="GO" id="GO:0004331">
    <property type="term" value="F:fructose-2,6-bisphosphate 2-phosphatase activity"/>
    <property type="evidence" value="ECO:0007669"/>
    <property type="project" value="TreeGrafter"/>
</dbReference>
<dbReference type="EMBL" id="JAACJM010000003">
    <property type="protein sequence ID" value="KAF5373642.1"/>
    <property type="molecule type" value="Genomic_DNA"/>
</dbReference>
<proteinExistence type="predicted"/>
<dbReference type="GO" id="GO:0045820">
    <property type="term" value="P:negative regulation of glycolytic process"/>
    <property type="evidence" value="ECO:0007669"/>
    <property type="project" value="TreeGrafter"/>
</dbReference>
<dbReference type="InterPro" id="IPR051695">
    <property type="entry name" value="Phosphoglycerate_Mutase"/>
</dbReference>
<keyword evidence="1" id="KW-0378">Hydrolase</keyword>
<dbReference type="OrthoDB" id="354304at2759"/>
<reference evidence="3 4" key="1">
    <citation type="journal article" date="2020" name="ISME J.">
        <title>Uncovering the hidden diversity of litter-decomposition mechanisms in mushroom-forming fungi.</title>
        <authorList>
            <person name="Floudas D."/>
            <person name="Bentzer J."/>
            <person name="Ahren D."/>
            <person name="Johansson T."/>
            <person name="Persson P."/>
            <person name="Tunlid A."/>
        </authorList>
    </citation>
    <scope>NUCLEOTIDE SEQUENCE [LARGE SCALE GENOMIC DNA]</scope>
    <source>
        <strain evidence="3 4">CBS 291.85</strain>
    </source>
</reference>
<gene>
    <name evidence="3" type="ORF">D9758_000935</name>
</gene>
<evidence type="ECO:0000256" key="2">
    <source>
        <dbReference type="PIRSR" id="PIRSR613078-2"/>
    </source>
</evidence>
<dbReference type="GO" id="GO:0043456">
    <property type="term" value="P:regulation of pentose-phosphate shunt"/>
    <property type="evidence" value="ECO:0007669"/>
    <property type="project" value="TreeGrafter"/>
</dbReference>
<feature type="binding site" evidence="2">
    <location>
        <position position="45"/>
    </location>
    <ligand>
        <name>substrate</name>
    </ligand>
</feature>